<evidence type="ECO:0000313" key="8">
    <source>
        <dbReference type="Proteomes" id="UP001211065"/>
    </source>
</evidence>
<evidence type="ECO:0000256" key="6">
    <source>
        <dbReference type="SAM" id="Phobius"/>
    </source>
</evidence>
<keyword evidence="6" id="KW-0472">Membrane</keyword>
<reference evidence="7" key="1">
    <citation type="submission" date="2020-05" db="EMBL/GenBank/DDBJ databases">
        <title>Phylogenomic resolution of chytrid fungi.</title>
        <authorList>
            <person name="Stajich J.E."/>
            <person name="Amses K."/>
            <person name="Simmons R."/>
            <person name="Seto K."/>
            <person name="Myers J."/>
            <person name="Bonds A."/>
            <person name="Quandt C.A."/>
            <person name="Barry K."/>
            <person name="Liu P."/>
            <person name="Grigoriev I."/>
            <person name="Longcore J.E."/>
            <person name="James T.Y."/>
        </authorList>
    </citation>
    <scope>NUCLEOTIDE SEQUENCE</scope>
    <source>
        <strain evidence="7">JEL0476</strain>
    </source>
</reference>
<dbReference type="Proteomes" id="UP001211065">
    <property type="component" value="Unassembled WGS sequence"/>
</dbReference>
<evidence type="ECO:0000256" key="3">
    <source>
        <dbReference type="ARBA" id="ARBA00022478"/>
    </source>
</evidence>
<dbReference type="GO" id="GO:0003677">
    <property type="term" value="F:DNA binding"/>
    <property type="evidence" value="ECO:0007669"/>
    <property type="project" value="InterPro"/>
</dbReference>
<dbReference type="EMBL" id="JADGJW010001736">
    <property type="protein sequence ID" value="KAJ3201381.1"/>
    <property type="molecule type" value="Genomic_DNA"/>
</dbReference>
<feature type="transmembrane region" description="Helical" evidence="6">
    <location>
        <begin position="76"/>
        <end position="97"/>
    </location>
</feature>
<evidence type="ECO:0000256" key="5">
    <source>
        <dbReference type="ARBA" id="ARBA00023242"/>
    </source>
</evidence>
<dbReference type="GO" id="GO:0000428">
    <property type="term" value="C:DNA-directed RNA polymerase complex"/>
    <property type="evidence" value="ECO:0007669"/>
    <property type="project" value="UniProtKB-KW"/>
</dbReference>
<dbReference type="Pfam" id="PF06870">
    <property type="entry name" value="RNA_pol_I_A49"/>
    <property type="match status" value="1"/>
</dbReference>
<evidence type="ECO:0000256" key="1">
    <source>
        <dbReference type="ARBA" id="ARBA00004604"/>
    </source>
</evidence>
<dbReference type="InterPro" id="IPR009668">
    <property type="entry name" value="RNA_pol-assoc_fac_A49-like"/>
</dbReference>
<dbReference type="GO" id="GO:0006351">
    <property type="term" value="P:DNA-templated transcription"/>
    <property type="evidence" value="ECO:0007669"/>
    <property type="project" value="InterPro"/>
</dbReference>
<keyword evidence="3" id="KW-0240">DNA-directed RNA polymerase</keyword>
<name>A0AAD5TT25_9FUNG</name>
<protein>
    <submittedName>
        <fullName evidence="7">Uncharacterized protein</fullName>
    </submittedName>
</protein>
<organism evidence="7 8">
    <name type="scientific">Clydaea vesicula</name>
    <dbReference type="NCBI Taxonomy" id="447962"/>
    <lineage>
        <taxon>Eukaryota</taxon>
        <taxon>Fungi</taxon>
        <taxon>Fungi incertae sedis</taxon>
        <taxon>Chytridiomycota</taxon>
        <taxon>Chytridiomycota incertae sedis</taxon>
        <taxon>Chytridiomycetes</taxon>
        <taxon>Lobulomycetales</taxon>
        <taxon>Lobulomycetaceae</taxon>
        <taxon>Clydaea</taxon>
    </lineage>
</organism>
<comment type="subcellular location">
    <subcellularLocation>
        <location evidence="1">Nucleus</location>
        <location evidence="1">Nucleolus</location>
    </subcellularLocation>
</comment>
<comment type="similarity">
    <text evidence="2">Belongs to the eukaryotic RPA49/POLR1E RNA polymerase subunit family.</text>
</comment>
<keyword evidence="5" id="KW-0539">Nucleus</keyword>
<accession>A0AAD5TT25</accession>
<proteinExistence type="inferred from homology"/>
<dbReference type="GO" id="GO:0005730">
    <property type="term" value="C:nucleolus"/>
    <property type="evidence" value="ECO:0007669"/>
    <property type="project" value="UniProtKB-SubCell"/>
</dbReference>
<evidence type="ECO:0000256" key="2">
    <source>
        <dbReference type="ARBA" id="ARBA00009430"/>
    </source>
</evidence>
<evidence type="ECO:0000313" key="7">
    <source>
        <dbReference type="EMBL" id="KAJ3201381.1"/>
    </source>
</evidence>
<evidence type="ECO:0000256" key="4">
    <source>
        <dbReference type="ARBA" id="ARBA00023163"/>
    </source>
</evidence>
<keyword evidence="6" id="KW-0812">Transmembrane</keyword>
<keyword evidence="6" id="KW-1133">Transmembrane helix</keyword>
<gene>
    <name evidence="7" type="ORF">HK099_002263</name>
</gene>
<keyword evidence="4" id="KW-0804">Transcription</keyword>
<keyword evidence="8" id="KW-1185">Reference proteome</keyword>
<sequence length="107" mass="12487">MKFRTVNPRDLLKLITEKKIEINNEDEEKLEAKNFKVFNGCPLPLVEYFCEKFTEIVEDEFGNKKMLISDKLKDKCLAYIFCFSLILADFKVDISIISKDLGINLTK</sequence>
<dbReference type="AlphaFoldDB" id="A0AAD5TT25"/>
<comment type="caution">
    <text evidence="7">The sequence shown here is derived from an EMBL/GenBank/DDBJ whole genome shotgun (WGS) entry which is preliminary data.</text>
</comment>